<dbReference type="InterPro" id="IPR045269">
    <property type="entry name" value="Atg1-like"/>
</dbReference>
<keyword evidence="1" id="KW-0808">Transferase</keyword>
<dbReference type="Gene3D" id="1.10.510.10">
    <property type="entry name" value="Transferase(Phosphotransferase) domain 1"/>
    <property type="match status" value="1"/>
</dbReference>
<dbReference type="GO" id="GO:0005829">
    <property type="term" value="C:cytosol"/>
    <property type="evidence" value="ECO:0007669"/>
    <property type="project" value="TreeGrafter"/>
</dbReference>
<keyword evidence="2" id="KW-0547">Nucleotide-binding</keyword>
<feature type="domain" description="Protein kinase" evidence="5">
    <location>
        <begin position="23"/>
        <end position="282"/>
    </location>
</feature>
<dbReference type="PANTHER" id="PTHR24348:SF22">
    <property type="entry name" value="NON-SPECIFIC SERINE_THREONINE PROTEIN KINASE"/>
    <property type="match status" value="1"/>
</dbReference>
<dbReference type="Proteomes" id="UP000236075">
    <property type="component" value="Unassembled WGS sequence"/>
</dbReference>
<dbReference type="PANTHER" id="PTHR24348">
    <property type="entry name" value="SERINE/THREONINE-PROTEIN KINASE UNC-51-RELATED"/>
    <property type="match status" value="1"/>
</dbReference>
<keyword evidence="6" id="KW-0723">Serine/threonine-protein kinase</keyword>
<gene>
    <name evidence="6" type="ORF">CXT95_06700</name>
</gene>
<evidence type="ECO:0000313" key="7">
    <source>
        <dbReference type="Proteomes" id="UP000236075"/>
    </source>
</evidence>
<evidence type="ECO:0000256" key="1">
    <source>
        <dbReference type="ARBA" id="ARBA00022679"/>
    </source>
</evidence>
<evidence type="ECO:0000256" key="3">
    <source>
        <dbReference type="ARBA" id="ARBA00022777"/>
    </source>
</evidence>
<evidence type="ECO:0000256" key="4">
    <source>
        <dbReference type="ARBA" id="ARBA00022840"/>
    </source>
</evidence>
<dbReference type="GO" id="GO:0016020">
    <property type="term" value="C:membrane"/>
    <property type="evidence" value="ECO:0007669"/>
    <property type="project" value="TreeGrafter"/>
</dbReference>
<dbReference type="CDD" id="cd14014">
    <property type="entry name" value="STKc_PknB_like"/>
    <property type="match status" value="1"/>
</dbReference>
<organism evidence="6 7">
    <name type="scientific">Akkermansia muciniphila</name>
    <dbReference type="NCBI Taxonomy" id="239935"/>
    <lineage>
        <taxon>Bacteria</taxon>
        <taxon>Pseudomonadati</taxon>
        <taxon>Verrucomicrobiota</taxon>
        <taxon>Verrucomicrobiia</taxon>
        <taxon>Verrucomicrobiales</taxon>
        <taxon>Akkermansiaceae</taxon>
        <taxon>Akkermansia</taxon>
    </lineage>
</organism>
<accession>A0AAX0WKC8</accession>
<dbReference type="GO" id="GO:0005776">
    <property type="term" value="C:autophagosome"/>
    <property type="evidence" value="ECO:0007669"/>
    <property type="project" value="TreeGrafter"/>
</dbReference>
<dbReference type="SMART" id="SM00220">
    <property type="entry name" value="S_TKc"/>
    <property type="match status" value="1"/>
</dbReference>
<evidence type="ECO:0000256" key="2">
    <source>
        <dbReference type="ARBA" id="ARBA00022741"/>
    </source>
</evidence>
<sequence>MDWKEIISIMSTNIDYEKIFPDILDLRGLSSGGQRSVFLGQHIKYGRIVLKICERITNHARILRELEIIKNNNFSNVPKLYETNSRNIDGVSVLYSIEEYIDGENLRDILNKQHFFSYHDVIDFMDKILQTIVELEEKKIIHRDIKPENIVRDRIGNYWLLDFGIARDLNAFSLTATSDNFGPFTPGYAAPEQINNSKRQLDSRADLFSIGMVAYEMLAGYNPIIKDSKGILNVIQRTETVRLPDFERSDKVNPELLLFIETLAKSSPVMRPPTAKIAYNWFKEITK</sequence>
<evidence type="ECO:0000313" key="6">
    <source>
        <dbReference type="EMBL" id="PND02349.1"/>
    </source>
</evidence>
<name>A0AAX0WKC8_9BACT</name>
<keyword evidence="4" id="KW-0067">ATP-binding</keyword>
<comment type="caution">
    <text evidence="6">The sequence shown here is derived from an EMBL/GenBank/DDBJ whole genome shotgun (WGS) entry which is preliminary data.</text>
</comment>
<dbReference type="InterPro" id="IPR011009">
    <property type="entry name" value="Kinase-like_dom_sf"/>
</dbReference>
<dbReference type="PROSITE" id="PS50011">
    <property type="entry name" value="PROTEIN_KINASE_DOM"/>
    <property type="match status" value="1"/>
</dbReference>
<protein>
    <submittedName>
        <fullName evidence="6">Serine/threonine protein kinase</fullName>
    </submittedName>
</protein>
<dbReference type="GO" id="GO:0004674">
    <property type="term" value="F:protein serine/threonine kinase activity"/>
    <property type="evidence" value="ECO:0007669"/>
    <property type="project" value="UniProtKB-KW"/>
</dbReference>
<evidence type="ECO:0000259" key="5">
    <source>
        <dbReference type="PROSITE" id="PS50011"/>
    </source>
</evidence>
<dbReference type="AlphaFoldDB" id="A0AAX0WKC8"/>
<dbReference type="EMBL" id="PJLB01000008">
    <property type="protein sequence ID" value="PND02349.1"/>
    <property type="molecule type" value="Genomic_DNA"/>
</dbReference>
<dbReference type="Pfam" id="PF00069">
    <property type="entry name" value="Pkinase"/>
    <property type="match status" value="1"/>
</dbReference>
<dbReference type="GO" id="GO:0005524">
    <property type="term" value="F:ATP binding"/>
    <property type="evidence" value="ECO:0007669"/>
    <property type="project" value="UniProtKB-KW"/>
</dbReference>
<reference evidence="6 7" key="1">
    <citation type="journal article" date="2017" name="BMC Genomics">
        <title>Genome sequencing of 39 Akkermansia muciniphila isolates reveals its population structure, genomic and functional diverisity, and global distribution in mammalian gut microbiotas.</title>
        <authorList>
            <person name="Guo X."/>
            <person name="Li S."/>
            <person name="Zhang J."/>
            <person name="Wu F."/>
            <person name="Li X."/>
            <person name="Wu D."/>
            <person name="Zhang M."/>
            <person name="Ou Z."/>
            <person name="Jie Z."/>
            <person name="Yan Q."/>
            <person name="Li P."/>
            <person name="Yi J."/>
            <person name="Peng Y."/>
        </authorList>
    </citation>
    <scope>NUCLEOTIDE SEQUENCE [LARGE SCALE GENOMIC DNA]</scope>
    <source>
        <strain evidence="6 7">GP28</strain>
    </source>
</reference>
<dbReference type="GO" id="GO:0000407">
    <property type="term" value="C:phagophore assembly site"/>
    <property type="evidence" value="ECO:0007669"/>
    <property type="project" value="TreeGrafter"/>
</dbReference>
<keyword evidence="3 6" id="KW-0418">Kinase</keyword>
<proteinExistence type="predicted"/>
<dbReference type="InterPro" id="IPR000719">
    <property type="entry name" value="Prot_kinase_dom"/>
</dbReference>
<dbReference type="SUPFAM" id="SSF56112">
    <property type="entry name" value="Protein kinase-like (PK-like)"/>
    <property type="match status" value="1"/>
</dbReference>